<dbReference type="NCBIfam" id="TIGR02464">
    <property type="entry name" value="ribofla_fusion"/>
    <property type="match status" value="1"/>
</dbReference>
<sequence>MATSSAKADVSSPVFFWREYGDKYGFLSQWYHSPFHTDDDSTVIYRTAEQYMMHQKALLFADHEVAAEILRTTAPKEQKSLGRQIRGFTQEVWEANRERIVEEGSYFKFKYGKDEGEGKEDGIGLRAKLLATGEREIVEASPMDRIWGVGFGAKNAPKRRMDWGLNLLGKALERARDRLRAEQEGTDQDNA</sequence>
<dbReference type="InterPro" id="IPR037238">
    <property type="entry name" value="YbiA-like_sf"/>
</dbReference>
<evidence type="ECO:0000313" key="3">
    <source>
        <dbReference type="Proteomes" id="UP000235672"/>
    </source>
</evidence>
<dbReference type="STRING" id="1745343.A0A2J6PU58"/>
<dbReference type="InterPro" id="IPR012816">
    <property type="entry name" value="NADAR"/>
</dbReference>
<organism evidence="2 3">
    <name type="scientific">Hyaloscypha hepaticicola</name>
    <dbReference type="NCBI Taxonomy" id="2082293"/>
    <lineage>
        <taxon>Eukaryota</taxon>
        <taxon>Fungi</taxon>
        <taxon>Dikarya</taxon>
        <taxon>Ascomycota</taxon>
        <taxon>Pezizomycotina</taxon>
        <taxon>Leotiomycetes</taxon>
        <taxon>Helotiales</taxon>
        <taxon>Hyaloscyphaceae</taxon>
        <taxon>Hyaloscypha</taxon>
    </lineage>
</organism>
<proteinExistence type="predicted"/>
<reference evidence="2 3" key="1">
    <citation type="submission" date="2016-05" db="EMBL/GenBank/DDBJ databases">
        <title>A degradative enzymes factory behind the ericoid mycorrhizal symbiosis.</title>
        <authorList>
            <consortium name="DOE Joint Genome Institute"/>
            <person name="Martino E."/>
            <person name="Morin E."/>
            <person name="Grelet G."/>
            <person name="Kuo A."/>
            <person name="Kohler A."/>
            <person name="Daghino S."/>
            <person name="Barry K."/>
            <person name="Choi C."/>
            <person name="Cichocki N."/>
            <person name="Clum A."/>
            <person name="Copeland A."/>
            <person name="Hainaut M."/>
            <person name="Haridas S."/>
            <person name="Labutti K."/>
            <person name="Lindquist E."/>
            <person name="Lipzen A."/>
            <person name="Khouja H.-R."/>
            <person name="Murat C."/>
            <person name="Ohm R."/>
            <person name="Olson A."/>
            <person name="Spatafora J."/>
            <person name="Veneault-Fourrey C."/>
            <person name="Henrissat B."/>
            <person name="Grigoriev I."/>
            <person name="Martin F."/>
            <person name="Perotto S."/>
        </authorList>
    </citation>
    <scope>NUCLEOTIDE SEQUENCE [LARGE SCALE GENOMIC DNA]</scope>
    <source>
        <strain evidence="2 3">UAMH 7357</strain>
    </source>
</reference>
<dbReference type="Proteomes" id="UP000235672">
    <property type="component" value="Unassembled WGS sequence"/>
</dbReference>
<dbReference type="AlphaFoldDB" id="A0A2J6PU58"/>
<evidence type="ECO:0000313" key="2">
    <source>
        <dbReference type="EMBL" id="PMD17545.1"/>
    </source>
</evidence>
<feature type="domain" description="NADAR" evidence="1">
    <location>
        <begin position="15"/>
        <end position="180"/>
    </location>
</feature>
<dbReference type="SUPFAM" id="SSF143990">
    <property type="entry name" value="YbiA-like"/>
    <property type="match status" value="1"/>
</dbReference>
<dbReference type="EMBL" id="KZ613499">
    <property type="protein sequence ID" value="PMD17545.1"/>
    <property type="molecule type" value="Genomic_DNA"/>
</dbReference>
<accession>A0A2J6PU58</accession>
<protein>
    <submittedName>
        <fullName evidence="2">DUF1768-domain-containing protein</fullName>
    </submittedName>
</protein>
<evidence type="ECO:0000259" key="1">
    <source>
        <dbReference type="Pfam" id="PF08719"/>
    </source>
</evidence>
<dbReference type="Gene3D" id="1.10.357.40">
    <property type="entry name" value="YbiA-like"/>
    <property type="match status" value="1"/>
</dbReference>
<dbReference type="OrthoDB" id="206452at2759"/>
<gene>
    <name evidence="2" type="ORF">NA56DRAFT_648618</name>
</gene>
<name>A0A2J6PU58_9HELO</name>
<dbReference type="CDD" id="cd15457">
    <property type="entry name" value="NADAR"/>
    <property type="match status" value="1"/>
</dbReference>
<dbReference type="Pfam" id="PF08719">
    <property type="entry name" value="NADAR"/>
    <property type="match status" value="1"/>
</dbReference>
<keyword evidence="3" id="KW-1185">Reference proteome</keyword>